<evidence type="ECO:0000313" key="22">
    <source>
        <dbReference type="EMBL" id="MFC4075339.1"/>
    </source>
</evidence>
<name>A0ABV8JDD7_9BACL</name>
<dbReference type="Pfam" id="PF01256">
    <property type="entry name" value="Carb_kinase"/>
    <property type="match status" value="1"/>
</dbReference>
<dbReference type="HAMAP" id="MF_01965">
    <property type="entry name" value="NADHX_dehydratase"/>
    <property type="match status" value="1"/>
</dbReference>
<dbReference type="InterPro" id="IPR030677">
    <property type="entry name" value="Nnr"/>
</dbReference>
<evidence type="ECO:0000256" key="16">
    <source>
        <dbReference type="ARBA" id="ARBA00049209"/>
    </source>
</evidence>
<feature type="binding site" evidence="18">
    <location>
        <position position="165"/>
    </location>
    <ligand>
        <name>K(+)</name>
        <dbReference type="ChEBI" id="CHEBI:29103"/>
    </ligand>
</feature>
<evidence type="ECO:0000259" key="21">
    <source>
        <dbReference type="PROSITE" id="PS51385"/>
    </source>
</evidence>
<dbReference type="Gene3D" id="3.40.50.10260">
    <property type="entry name" value="YjeF N-terminal domain"/>
    <property type="match status" value="1"/>
</dbReference>
<comment type="cofactor">
    <cofactor evidence="18 19">
        <name>K(+)</name>
        <dbReference type="ChEBI" id="CHEBI:29103"/>
    </cofactor>
    <text evidence="18 19">Binds 1 potassium ion per subunit.</text>
</comment>
<feature type="binding site" evidence="18">
    <location>
        <position position="143"/>
    </location>
    <ligand>
        <name>(6S)-NADPHX</name>
        <dbReference type="ChEBI" id="CHEBI:64076"/>
    </ligand>
</feature>
<keyword evidence="7 17" id="KW-0067">ATP-binding</keyword>
<comment type="cofactor">
    <cofactor evidence="17">
        <name>Mg(2+)</name>
        <dbReference type="ChEBI" id="CHEBI:18420"/>
    </cofactor>
</comment>
<keyword evidence="10 17" id="KW-0520">NAD</keyword>
<protein>
    <recommendedName>
        <fullName evidence="19">Bifunctional NAD(P)H-hydrate repair enzyme</fullName>
    </recommendedName>
    <alternativeName>
        <fullName evidence="19">Nicotinamide nucleotide repair protein</fullName>
    </alternativeName>
    <domain>
        <recommendedName>
            <fullName evidence="19">ADP-dependent (S)-NAD(P)H-hydrate dehydratase</fullName>
            <ecNumber evidence="19">4.2.1.136</ecNumber>
        </recommendedName>
        <alternativeName>
            <fullName evidence="19">ADP-dependent NAD(P)HX dehydratase</fullName>
        </alternativeName>
    </domain>
    <domain>
        <recommendedName>
            <fullName evidence="19">NAD(P)H-hydrate epimerase</fullName>
            <ecNumber evidence="19">5.1.99.6</ecNumber>
        </recommendedName>
    </domain>
</protein>
<dbReference type="InterPro" id="IPR029056">
    <property type="entry name" value="Ribokinase-like"/>
</dbReference>
<feature type="domain" description="YjeF C-terminal" evidence="20">
    <location>
        <begin position="229"/>
        <end position="510"/>
    </location>
</feature>
<evidence type="ECO:0000256" key="3">
    <source>
        <dbReference type="ARBA" id="ARBA00006001"/>
    </source>
</evidence>
<dbReference type="InterPro" id="IPR004443">
    <property type="entry name" value="YjeF_N_dom"/>
</dbReference>
<keyword evidence="13" id="KW-0511">Multifunctional enzyme</keyword>
<evidence type="ECO:0000256" key="15">
    <source>
        <dbReference type="ARBA" id="ARBA00048238"/>
    </source>
</evidence>
<evidence type="ECO:0000256" key="6">
    <source>
        <dbReference type="ARBA" id="ARBA00022741"/>
    </source>
</evidence>
<evidence type="ECO:0000313" key="23">
    <source>
        <dbReference type="Proteomes" id="UP001595843"/>
    </source>
</evidence>
<sequence>MYLYTAQEMRDLDRYAIEQVGIPGSVLMENAGRAAAEELLRRLPGEQSAVVVAGSGNNGGDGFVIARLLSSAGWKVTVWMAGNEEKMSPEARLFHRVCSNLDLQMERWSSGRGEELSESLRRADAVVDALLGTGVKGDLRSPYRELVERINQEHSGLVLAVDVPSGVQSDTGAISSEAVRADVTVTFAGPKWCHYLRPAAEYAGELVIADIGIPPAVAGRRPAAALLNDPAMWGKHLSPRSKWSHKGSYGHLLILGGAQGMLGAAAMSEAAAYRTGAGMVTLGVPIGQEKVMASRVTEALVWGWPDRGEGGFTAEFPPDWEQRVKRFQAIAVGPGLGRFEGEREWLQKLLKTERPLVLDADALNILAEDPSVLKGRNHPTVVTPHPGEMARLVGSSVKSVEASRQRVAREWAEAHQVTVVLKGTYTIIASPDGSQRVNTTGSPALAKAGSGDVLTGILGALLVQGIPPTDAASAAVWLHGEAGQLAVKASAHSTIATDVIARIGDAIHQVH</sequence>
<proteinExistence type="inferred from homology"/>
<dbReference type="HAMAP" id="MF_01966">
    <property type="entry name" value="NADHX_epimerase"/>
    <property type="match status" value="1"/>
</dbReference>
<evidence type="ECO:0000259" key="20">
    <source>
        <dbReference type="PROSITE" id="PS51383"/>
    </source>
</evidence>
<dbReference type="Pfam" id="PF03853">
    <property type="entry name" value="YjeF_N"/>
    <property type="match status" value="1"/>
</dbReference>
<feature type="binding site" evidence="18">
    <location>
        <position position="128"/>
    </location>
    <ligand>
        <name>K(+)</name>
        <dbReference type="ChEBI" id="CHEBI:29103"/>
    </ligand>
</feature>
<dbReference type="PIRSF" id="PIRSF017184">
    <property type="entry name" value="Nnr"/>
    <property type="match status" value="1"/>
</dbReference>
<keyword evidence="5 18" id="KW-0479">Metal-binding</keyword>
<comment type="catalytic activity">
    <reaction evidence="2 18 19">
        <text>(6R)-NADPHX = (6S)-NADPHX</text>
        <dbReference type="Rhea" id="RHEA:32227"/>
        <dbReference type="ChEBI" id="CHEBI:64076"/>
        <dbReference type="ChEBI" id="CHEBI:64077"/>
        <dbReference type="EC" id="5.1.99.6"/>
    </reaction>
</comment>
<accession>A0ABV8JDD7</accession>
<dbReference type="EC" id="5.1.99.6" evidence="19"/>
<comment type="catalytic activity">
    <reaction evidence="15 17 19">
        <text>(6S)-NADHX + ADP = AMP + phosphate + NADH + H(+)</text>
        <dbReference type="Rhea" id="RHEA:32223"/>
        <dbReference type="ChEBI" id="CHEBI:15378"/>
        <dbReference type="ChEBI" id="CHEBI:43474"/>
        <dbReference type="ChEBI" id="CHEBI:57945"/>
        <dbReference type="ChEBI" id="CHEBI:64074"/>
        <dbReference type="ChEBI" id="CHEBI:456215"/>
        <dbReference type="ChEBI" id="CHEBI:456216"/>
        <dbReference type="EC" id="4.2.1.136"/>
    </reaction>
</comment>
<dbReference type="InterPro" id="IPR000631">
    <property type="entry name" value="CARKD"/>
</dbReference>
<gene>
    <name evidence="18" type="primary">nnrE</name>
    <name evidence="17" type="synonym">nnrD</name>
    <name evidence="22" type="ORF">ACFOUO_00735</name>
</gene>
<evidence type="ECO:0000256" key="14">
    <source>
        <dbReference type="ARBA" id="ARBA00025153"/>
    </source>
</evidence>
<dbReference type="Gene3D" id="3.40.1190.20">
    <property type="match status" value="1"/>
</dbReference>
<dbReference type="InterPro" id="IPR036652">
    <property type="entry name" value="YjeF_N_dom_sf"/>
</dbReference>
<keyword evidence="12 17" id="KW-0456">Lyase</keyword>
<feature type="binding site" evidence="18">
    <location>
        <position position="58"/>
    </location>
    <ligand>
        <name>K(+)</name>
        <dbReference type="ChEBI" id="CHEBI:29103"/>
    </ligand>
</feature>
<dbReference type="EC" id="4.2.1.136" evidence="19"/>
<reference evidence="23" key="1">
    <citation type="journal article" date="2019" name="Int. J. Syst. Evol. Microbiol.">
        <title>The Global Catalogue of Microorganisms (GCM) 10K type strain sequencing project: providing services to taxonomists for standard genome sequencing and annotation.</title>
        <authorList>
            <consortium name="The Broad Institute Genomics Platform"/>
            <consortium name="The Broad Institute Genome Sequencing Center for Infectious Disease"/>
            <person name="Wu L."/>
            <person name="Ma J."/>
        </authorList>
    </citation>
    <scope>NUCLEOTIDE SEQUENCE [LARGE SCALE GENOMIC DNA]</scope>
    <source>
        <strain evidence="23">IBRC-M 10813</strain>
    </source>
</reference>
<evidence type="ECO:0000256" key="11">
    <source>
        <dbReference type="ARBA" id="ARBA00023235"/>
    </source>
</evidence>
<feature type="binding site" evidence="17">
    <location>
        <position position="264"/>
    </location>
    <ligand>
        <name>(6S)-NADPHX</name>
        <dbReference type="ChEBI" id="CHEBI:64076"/>
    </ligand>
</feature>
<comment type="function">
    <text evidence="14 19">Bifunctional enzyme that catalyzes the epimerization of the S- and R-forms of NAD(P)HX and the dehydration of the S-form of NAD(P)HX at the expense of ADP, which is converted to AMP. This allows the repair of both epimers of NAD(P)HX, a damaged form of NAD(P)H that is a result of enzymatic or heat-dependent hydration.</text>
</comment>
<comment type="subunit">
    <text evidence="17">Homotetramer.</text>
</comment>
<feature type="binding site" evidence="17">
    <location>
        <begin position="422"/>
        <end position="426"/>
    </location>
    <ligand>
        <name>AMP</name>
        <dbReference type="ChEBI" id="CHEBI:456215"/>
    </ligand>
</feature>
<keyword evidence="23" id="KW-1185">Reference proteome</keyword>
<feature type="domain" description="YjeF N-terminal" evidence="21">
    <location>
        <begin position="9"/>
        <end position="219"/>
    </location>
</feature>
<evidence type="ECO:0000256" key="7">
    <source>
        <dbReference type="ARBA" id="ARBA00022840"/>
    </source>
</evidence>
<comment type="function">
    <text evidence="18">Catalyzes the epimerization of the S- and R-forms of NAD(P)HX, a damaged form of NAD(P)H that is a result of enzymatic or heat-dependent hydration. This is a prerequisite for the S-specific NAD(P)H-hydrate dehydratase to allow the repair of both epimers of NAD(P)HX.</text>
</comment>
<dbReference type="CDD" id="cd01171">
    <property type="entry name" value="YXKO-related"/>
    <property type="match status" value="1"/>
</dbReference>
<feature type="binding site" evidence="18">
    <location>
        <begin position="57"/>
        <end position="61"/>
    </location>
    <ligand>
        <name>(6S)-NADPHX</name>
        <dbReference type="ChEBI" id="CHEBI:64076"/>
    </ligand>
</feature>
<dbReference type="Proteomes" id="UP001595843">
    <property type="component" value="Unassembled WGS sequence"/>
</dbReference>
<keyword evidence="8 17" id="KW-0521">NADP</keyword>
<evidence type="ECO:0000256" key="10">
    <source>
        <dbReference type="ARBA" id="ARBA00023027"/>
    </source>
</evidence>
<feature type="binding site" evidence="18">
    <location>
        <position position="162"/>
    </location>
    <ligand>
        <name>(6S)-NADPHX</name>
        <dbReference type="ChEBI" id="CHEBI:64076"/>
    </ligand>
</feature>
<comment type="catalytic activity">
    <reaction evidence="16 17 19">
        <text>(6S)-NADPHX + ADP = AMP + phosphate + NADPH + H(+)</text>
        <dbReference type="Rhea" id="RHEA:32235"/>
        <dbReference type="ChEBI" id="CHEBI:15378"/>
        <dbReference type="ChEBI" id="CHEBI:43474"/>
        <dbReference type="ChEBI" id="CHEBI:57783"/>
        <dbReference type="ChEBI" id="CHEBI:64076"/>
        <dbReference type="ChEBI" id="CHEBI:456215"/>
        <dbReference type="ChEBI" id="CHEBI:456216"/>
        <dbReference type="EC" id="4.2.1.136"/>
    </reaction>
</comment>
<evidence type="ECO:0000256" key="4">
    <source>
        <dbReference type="ARBA" id="ARBA00009524"/>
    </source>
</evidence>
<evidence type="ECO:0000256" key="2">
    <source>
        <dbReference type="ARBA" id="ARBA00000909"/>
    </source>
</evidence>
<dbReference type="PROSITE" id="PS51385">
    <property type="entry name" value="YJEF_N"/>
    <property type="match status" value="1"/>
</dbReference>
<comment type="caution">
    <text evidence="22">The sequence shown here is derived from an EMBL/GenBank/DDBJ whole genome shotgun (WGS) entry which is preliminary data.</text>
</comment>
<dbReference type="PROSITE" id="PS51383">
    <property type="entry name" value="YJEF_C_3"/>
    <property type="match status" value="1"/>
</dbReference>
<comment type="similarity">
    <text evidence="4 19">In the C-terminal section; belongs to the NnrD/CARKD family.</text>
</comment>
<comment type="similarity">
    <text evidence="18">Belongs to the NnrE/AIBP family.</text>
</comment>
<dbReference type="EMBL" id="JBHSAP010000003">
    <property type="protein sequence ID" value="MFC4075339.1"/>
    <property type="molecule type" value="Genomic_DNA"/>
</dbReference>
<evidence type="ECO:0000256" key="18">
    <source>
        <dbReference type="HAMAP-Rule" id="MF_01966"/>
    </source>
</evidence>
<dbReference type="PANTHER" id="PTHR12592">
    <property type="entry name" value="ATP-DEPENDENT (S)-NAD(P)H-HYDRATE DEHYDRATASE FAMILY MEMBER"/>
    <property type="match status" value="1"/>
</dbReference>
<evidence type="ECO:0000256" key="17">
    <source>
        <dbReference type="HAMAP-Rule" id="MF_01965"/>
    </source>
</evidence>
<dbReference type="NCBIfam" id="TIGR00196">
    <property type="entry name" value="yjeF_cterm"/>
    <property type="match status" value="1"/>
</dbReference>
<comment type="similarity">
    <text evidence="17">Belongs to the NnrD/CARKD family.</text>
</comment>
<feature type="binding site" evidence="17">
    <location>
        <position position="335"/>
    </location>
    <ligand>
        <name>(6S)-NADPHX</name>
        <dbReference type="ChEBI" id="CHEBI:64076"/>
    </ligand>
</feature>
<evidence type="ECO:0000256" key="12">
    <source>
        <dbReference type="ARBA" id="ARBA00023239"/>
    </source>
</evidence>
<evidence type="ECO:0000256" key="8">
    <source>
        <dbReference type="ARBA" id="ARBA00022857"/>
    </source>
</evidence>
<comment type="similarity">
    <text evidence="3 19">In the N-terminal section; belongs to the NnrE/AIBP family.</text>
</comment>
<feature type="binding site" evidence="17">
    <location>
        <position position="452"/>
    </location>
    <ligand>
        <name>(6S)-NADPHX</name>
        <dbReference type="ChEBI" id="CHEBI:64076"/>
    </ligand>
</feature>
<dbReference type="PANTHER" id="PTHR12592:SF0">
    <property type="entry name" value="ATP-DEPENDENT (S)-NAD(P)H-HYDRATE DEHYDRATASE"/>
    <property type="match status" value="1"/>
</dbReference>
<evidence type="ECO:0000256" key="13">
    <source>
        <dbReference type="ARBA" id="ARBA00023268"/>
    </source>
</evidence>
<dbReference type="PROSITE" id="PS01050">
    <property type="entry name" value="YJEF_C_2"/>
    <property type="match status" value="1"/>
</dbReference>
<keyword evidence="11 18" id="KW-0413">Isomerase</keyword>
<feature type="binding site" evidence="17">
    <location>
        <position position="451"/>
    </location>
    <ligand>
        <name>AMP</name>
        <dbReference type="ChEBI" id="CHEBI:456215"/>
    </ligand>
</feature>
<feature type="binding site" evidence="18">
    <location>
        <begin position="132"/>
        <end position="138"/>
    </location>
    <ligand>
        <name>(6S)-NADPHX</name>
        <dbReference type="ChEBI" id="CHEBI:64076"/>
    </ligand>
</feature>
<comment type="catalytic activity">
    <reaction evidence="1 18 19">
        <text>(6R)-NADHX = (6S)-NADHX</text>
        <dbReference type="Rhea" id="RHEA:32215"/>
        <dbReference type="ChEBI" id="CHEBI:64074"/>
        <dbReference type="ChEBI" id="CHEBI:64075"/>
        <dbReference type="EC" id="5.1.99.6"/>
    </reaction>
</comment>
<evidence type="ECO:0000256" key="9">
    <source>
        <dbReference type="ARBA" id="ARBA00022958"/>
    </source>
</evidence>
<feature type="binding site" evidence="17">
    <location>
        <position position="385"/>
    </location>
    <ligand>
        <name>(6S)-NADPHX</name>
        <dbReference type="ChEBI" id="CHEBI:64076"/>
    </ligand>
</feature>
<organism evidence="22 23">
    <name type="scientific">Salinithrix halophila</name>
    <dbReference type="NCBI Taxonomy" id="1485204"/>
    <lineage>
        <taxon>Bacteria</taxon>
        <taxon>Bacillati</taxon>
        <taxon>Bacillota</taxon>
        <taxon>Bacilli</taxon>
        <taxon>Bacillales</taxon>
        <taxon>Thermoactinomycetaceae</taxon>
        <taxon>Salinithrix</taxon>
    </lineage>
</organism>
<evidence type="ECO:0000256" key="19">
    <source>
        <dbReference type="PIRNR" id="PIRNR017184"/>
    </source>
</evidence>
<dbReference type="NCBIfam" id="TIGR00197">
    <property type="entry name" value="yjeF_nterm"/>
    <property type="match status" value="1"/>
</dbReference>
<evidence type="ECO:0000256" key="1">
    <source>
        <dbReference type="ARBA" id="ARBA00000013"/>
    </source>
</evidence>
<dbReference type="SUPFAM" id="SSF53613">
    <property type="entry name" value="Ribokinase-like"/>
    <property type="match status" value="1"/>
</dbReference>
<keyword evidence="6 17" id="KW-0547">Nucleotide-binding</keyword>
<comment type="function">
    <text evidence="17">Catalyzes the dehydration of the S-form of NAD(P)HX at the expense of ADP, which is converted to AMP. Together with NAD(P)HX epimerase, which catalyzes the epimerization of the S- and R-forms, the enzyme allows the repair of both epimers of NAD(P)HX, a damaged form of NAD(P)H that is a result of enzymatic or heat-dependent hydration.</text>
</comment>
<dbReference type="InterPro" id="IPR017953">
    <property type="entry name" value="Carbohydrate_kinase_pred_CS"/>
</dbReference>
<keyword evidence="9 18" id="KW-0630">Potassium</keyword>
<evidence type="ECO:0000256" key="5">
    <source>
        <dbReference type="ARBA" id="ARBA00022723"/>
    </source>
</evidence>
<dbReference type="RefSeq" id="WP_380701152.1">
    <property type="nucleotide sequence ID" value="NZ_JBHSAP010000003.1"/>
</dbReference>
<dbReference type="SUPFAM" id="SSF64153">
    <property type="entry name" value="YjeF N-terminal domain-like"/>
    <property type="match status" value="1"/>
</dbReference>